<name>Q8SXN0_DROME</name>
<evidence type="ECO:0000256" key="1">
    <source>
        <dbReference type="SAM" id="MobiDB-lite"/>
    </source>
</evidence>
<protein>
    <submittedName>
        <fullName evidence="2">LD08911p</fullName>
    </submittedName>
</protein>
<organism evidence="2">
    <name type="scientific">Drosophila melanogaster</name>
    <name type="common">Fruit fly</name>
    <dbReference type="NCBI Taxonomy" id="7227"/>
    <lineage>
        <taxon>Eukaryota</taxon>
        <taxon>Metazoa</taxon>
        <taxon>Ecdysozoa</taxon>
        <taxon>Arthropoda</taxon>
        <taxon>Hexapoda</taxon>
        <taxon>Insecta</taxon>
        <taxon>Pterygota</taxon>
        <taxon>Neoptera</taxon>
        <taxon>Endopterygota</taxon>
        <taxon>Diptera</taxon>
        <taxon>Brachycera</taxon>
        <taxon>Muscomorpha</taxon>
        <taxon>Ephydroidea</taxon>
        <taxon>Drosophilidae</taxon>
        <taxon>Drosophila</taxon>
        <taxon>Sophophora</taxon>
    </lineage>
</organism>
<proteinExistence type="evidence at transcript level"/>
<sequence length="74" mass="8299">MPVPSWGLARGQNTAADSREGRVKLAERRRPSCRNRSPLGQLHPCPVRRPEWPHVGSSKAPSTSIRHMLDTKPH</sequence>
<reference evidence="2" key="1">
    <citation type="submission" date="2002-03" db="EMBL/GenBank/DDBJ databases">
        <authorList>
            <person name="Stapleton M."/>
            <person name="Brokstein P."/>
            <person name="Hong L."/>
            <person name="Agbayani A."/>
            <person name="Carlson J."/>
            <person name="Champe M."/>
            <person name="Chavez C."/>
            <person name="Dorsett V."/>
            <person name="Dresnek D."/>
            <person name="Farfan D."/>
            <person name="Frise E."/>
            <person name="George R."/>
            <person name="Gonzalez M."/>
            <person name="Guarin H."/>
            <person name="Kronmiller B."/>
            <person name="Li P."/>
            <person name="Liao G."/>
            <person name="Miranda A."/>
            <person name="Mungall C.J."/>
            <person name="Nunoo J."/>
            <person name="Pacleb J."/>
            <person name="Paragas V."/>
            <person name="Park S."/>
            <person name="Patel S."/>
            <person name="Phouanenavong S."/>
            <person name="Wan K."/>
            <person name="Yu C."/>
            <person name="Lewis S.E."/>
            <person name="Rubin G.M."/>
            <person name="Celniker S."/>
        </authorList>
    </citation>
    <scope>NUCLEOTIDE SEQUENCE</scope>
    <source>
        <strain evidence="2">Berkeley</strain>
    </source>
</reference>
<dbReference type="EMBL" id="AY089538">
    <property type="protein sequence ID" value="AAL90276.1"/>
    <property type="molecule type" value="mRNA"/>
</dbReference>
<feature type="region of interest" description="Disordered" evidence="1">
    <location>
        <begin position="1"/>
        <end position="74"/>
    </location>
</feature>
<feature type="compositionally biased region" description="Basic and acidic residues" evidence="1">
    <location>
        <begin position="17"/>
        <end position="30"/>
    </location>
</feature>
<accession>Q8SXN0</accession>
<dbReference type="AlphaFoldDB" id="Q8SXN0"/>
<evidence type="ECO:0000313" key="2">
    <source>
        <dbReference type="EMBL" id="AAL90276.1"/>
    </source>
</evidence>